<dbReference type="InterPro" id="IPR009072">
    <property type="entry name" value="Histone-fold"/>
</dbReference>
<gene>
    <name evidence="5" type="primary">DRAP1</name>
    <name evidence="5" type="ORF">HK097_006361</name>
</gene>
<dbReference type="PANTHER" id="PTHR10252:SF5">
    <property type="entry name" value="DR1-ASSOCIATED COREPRESSOR"/>
    <property type="match status" value="1"/>
</dbReference>
<dbReference type="AlphaFoldDB" id="A0AAD5SMA6"/>
<dbReference type="GO" id="GO:0001046">
    <property type="term" value="F:core promoter sequence-specific DNA binding"/>
    <property type="evidence" value="ECO:0007669"/>
    <property type="project" value="TreeGrafter"/>
</dbReference>
<evidence type="ECO:0000256" key="3">
    <source>
        <dbReference type="SAM" id="MobiDB-lite"/>
    </source>
</evidence>
<dbReference type="CDD" id="cd22906">
    <property type="entry name" value="HFD_DRAP1"/>
    <property type="match status" value="1"/>
</dbReference>
<accession>A0AAD5SMA6</accession>
<organism evidence="5 6">
    <name type="scientific">Rhizophlyctis rosea</name>
    <dbReference type="NCBI Taxonomy" id="64517"/>
    <lineage>
        <taxon>Eukaryota</taxon>
        <taxon>Fungi</taxon>
        <taxon>Fungi incertae sedis</taxon>
        <taxon>Chytridiomycota</taxon>
        <taxon>Chytridiomycota incertae sedis</taxon>
        <taxon>Chytridiomycetes</taxon>
        <taxon>Rhizophlyctidales</taxon>
        <taxon>Rhizophlyctidaceae</taxon>
        <taxon>Rhizophlyctis</taxon>
    </lineage>
</organism>
<feature type="region of interest" description="Disordered" evidence="3">
    <location>
        <begin position="88"/>
        <end position="127"/>
    </location>
</feature>
<reference evidence="5" key="1">
    <citation type="submission" date="2020-05" db="EMBL/GenBank/DDBJ databases">
        <title>Phylogenomic resolution of chytrid fungi.</title>
        <authorList>
            <person name="Stajich J.E."/>
            <person name="Amses K."/>
            <person name="Simmons R."/>
            <person name="Seto K."/>
            <person name="Myers J."/>
            <person name="Bonds A."/>
            <person name="Quandt C.A."/>
            <person name="Barry K."/>
            <person name="Liu P."/>
            <person name="Grigoriev I."/>
            <person name="Longcore J.E."/>
            <person name="James T.Y."/>
        </authorList>
    </citation>
    <scope>NUCLEOTIDE SEQUENCE</scope>
    <source>
        <strain evidence="5">JEL0318</strain>
    </source>
</reference>
<dbReference type="GO" id="GO:0017054">
    <property type="term" value="C:negative cofactor 2 complex"/>
    <property type="evidence" value="ECO:0007669"/>
    <property type="project" value="TreeGrafter"/>
</dbReference>
<dbReference type="PANTHER" id="PTHR10252">
    <property type="entry name" value="HISTONE-LIKE TRANSCRIPTION FACTOR CCAAT-RELATED"/>
    <property type="match status" value="1"/>
</dbReference>
<sequence length="127" mass="14239">MQKKYKTKFPVARIKKIMRTDEEVGKVAQVTPVLISKALELFIQSLIEETCKEMQSRGLNKMQLTHLKKTIMEVEKFDFLKDQVAGVPDFVEPKEDEGEEGGDSKRGGRGVGKGQAKGKGRAKKEEA</sequence>
<protein>
    <submittedName>
        <fullName evidence="5">DR1-associated protein 1 (Negative cofactor 2 alpha)</fullName>
    </submittedName>
</protein>
<dbReference type="Gene3D" id="1.10.20.10">
    <property type="entry name" value="Histone, subunit A"/>
    <property type="match status" value="1"/>
</dbReference>
<dbReference type="SUPFAM" id="SSF47113">
    <property type="entry name" value="Histone-fold"/>
    <property type="match status" value="1"/>
</dbReference>
<proteinExistence type="predicted"/>
<dbReference type="GO" id="GO:0046982">
    <property type="term" value="F:protein heterodimerization activity"/>
    <property type="evidence" value="ECO:0007669"/>
    <property type="project" value="InterPro"/>
</dbReference>
<dbReference type="EMBL" id="JADGJD010000003">
    <property type="protein sequence ID" value="KAJ3057433.1"/>
    <property type="molecule type" value="Genomic_DNA"/>
</dbReference>
<dbReference type="InterPro" id="IPR050568">
    <property type="entry name" value="Transcr_DNA_Rep_Reg"/>
</dbReference>
<evidence type="ECO:0000313" key="5">
    <source>
        <dbReference type="EMBL" id="KAJ3057433.1"/>
    </source>
</evidence>
<evidence type="ECO:0000259" key="4">
    <source>
        <dbReference type="Pfam" id="PF00808"/>
    </source>
</evidence>
<evidence type="ECO:0000313" key="6">
    <source>
        <dbReference type="Proteomes" id="UP001212841"/>
    </source>
</evidence>
<name>A0AAD5SMA6_9FUNG</name>
<feature type="domain" description="Transcription factor CBF/NF-Y/archaeal histone" evidence="4">
    <location>
        <begin position="8"/>
        <end position="69"/>
    </location>
</feature>
<feature type="compositionally biased region" description="Basic residues" evidence="3">
    <location>
        <begin position="116"/>
        <end position="127"/>
    </location>
</feature>
<dbReference type="Pfam" id="PF00808">
    <property type="entry name" value="CBFD_NFYB_HMF"/>
    <property type="match status" value="1"/>
</dbReference>
<keyword evidence="6" id="KW-1185">Reference proteome</keyword>
<comment type="caution">
    <text evidence="5">The sequence shown here is derived from an EMBL/GenBank/DDBJ whole genome shotgun (WGS) entry which is preliminary data.</text>
</comment>
<dbReference type="Proteomes" id="UP001212841">
    <property type="component" value="Unassembled WGS sequence"/>
</dbReference>
<evidence type="ECO:0000256" key="2">
    <source>
        <dbReference type="ARBA" id="ARBA00023242"/>
    </source>
</evidence>
<dbReference type="InterPro" id="IPR003958">
    <property type="entry name" value="CBFA_NFYB_domain"/>
</dbReference>
<keyword evidence="2" id="KW-0539">Nucleus</keyword>
<comment type="subcellular location">
    <subcellularLocation>
        <location evidence="1">Nucleus</location>
    </subcellularLocation>
</comment>
<dbReference type="GO" id="GO:0016251">
    <property type="term" value="F:RNA polymerase II general transcription initiation factor activity"/>
    <property type="evidence" value="ECO:0007669"/>
    <property type="project" value="TreeGrafter"/>
</dbReference>
<evidence type="ECO:0000256" key="1">
    <source>
        <dbReference type="ARBA" id="ARBA00004123"/>
    </source>
</evidence>